<dbReference type="RefSeq" id="WP_116270214.1">
    <property type="nucleotide sequence ID" value="NZ_BGZJ01000001.1"/>
</dbReference>
<dbReference type="GO" id="GO:0005737">
    <property type="term" value="C:cytoplasm"/>
    <property type="evidence" value="ECO:0007669"/>
    <property type="project" value="UniProtKB-SubCell"/>
</dbReference>
<dbReference type="SUPFAM" id="SSF55186">
    <property type="entry name" value="ThrRS/AlaRS common domain"/>
    <property type="match status" value="1"/>
</dbReference>
<protein>
    <recommendedName>
        <fullName evidence="3">Alanine--tRNA ligase</fullName>
    </recommendedName>
    <alternativeName>
        <fullName evidence="6">Alanyl-tRNA synthetase</fullName>
    </alternativeName>
</protein>
<accession>A0A388SC85</accession>
<dbReference type="GO" id="GO:0046872">
    <property type="term" value="F:metal ion binding"/>
    <property type="evidence" value="ECO:0007669"/>
    <property type="project" value="UniProtKB-KW"/>
</dbReference>
<sequence>MEELNELFYKDPYLKSFAATVTSCSEGKNGFEVVLDDTAFYPEGGGQPADHGTLGAAQVTDVRRVKGVIIHYTDKPLEAGTKVEGKIDWERRFDNMQNHTGEHVLSGLVHAKFKYENVGFHMDDDIVTVDFNGPMTEEELKAIEKAANDAVAADVPVEELFPSASELETLDYRSKKEITGRVRIIDIPGLDRCACCGTHVKKTGEIGMIKCLTLSKHRGGVRIEFVCGGRALRSFAKKVEEAQAVSQLLSAKPDEISAAVRKVLAEVQARDAKIAELNLRYFRMRADALPSGGKFLLAEEEGLTPGDLKTFCNLLTEEKKADVCAVIAAVPGSDPDTAWNYMIASETADLKTAGKPLNQALNGRGGGNGKFLQGTYKAPKAEIEKALNAAFNA</sequence>
<dbReference type="Gene3D" id="3.30.980.10">
    <property type="entry name" value="Threonyl-trna Synthetase, Chain A, domain 2"/>
    <property type="match status" value="1"/>
</dbReference>
<organism evidence="8 9">
    <name type="scientific">Mesosutterella multiformis</name>
    <dbReference type="NCBI Taxonomy" id="2259133"/>
    <lineage>
        <taxon>Bacteria</taxon>
        <taxon>Pseudomonadati</taxon>
        <taxon>Pseudomonadota</taxon>
        <taxon>Betaproteobacteria</taxon>
        <taxon>Burkholderiales</taxon>
        <taxon>Sutterellaceae</taxon>
        <taxon>Mesosutterella</taxon>
    </lineage>
</organism>
<dbReference type="Proteomes" id="UP000266091">
    <property type="component" value="Unassembled WGS sequence"/>
</dbReference>
<feature type="domain" description="Alanyl-transfer RNA synthetases family profile" evidence="7">
    <location>
        <begin position="1"/>
        <end position="237"/>
    </location>
</feature>
<evidence type="ECO:0000256" key="5">
    <source>
        <dbReference type="ARBA" id="ARBA00022833"/>
    </source>
</evidence>
<dbReference type="Pfam" id="PF07973">
    <property type="entry name" value="tRNA_SAD"/>
    <property type="match status" value="1"/>
</dbReference>
<dbReference type="Pfam" id="PF01411">
    <property type="entry name" value="tRNA-synt_2c"/>
    <property type="match status" value="1"/>
</dbReference>
<comment type="caution">
    <text evidence="8">The sequence shown here is derived from an EMBL/GenBank/DDBJ whole genome shotgun (WGS) entry which is preliminary data.</text>
</comment>
<dbReference type="PROSITE" id="PS50860">
    <property type="entry name" value="AA_TRNA_LIGASE_II_ALA"/>
    <property type="match status" value="1"/>
</dbReference>
<comment type="subcellular location">
    <subcellularLocation>
        <location evidence="2">Cytoplasm</location>
    </subcellularLocation>
</comment>
<dbReference type="GO" id="GO:0004813">
    <property type="term" value="F:alanine-tRNA ligase activity"/>
    <property type="evidence" value="ECO:0007669"/>
    <property type="project" value="InterPro"/>
</dbReference>
<dbReference type="PANTHER" id="PTHR43462">
    <property type="entry name" value="ALANYL-TRNA EDITING PROTEIN"/>
    <property type="match status" value="1"/>
</dbReference>
<reference evidence="8 9" key="1">
    <citation type="journal article" date="2018" name="Int. J. Syst. Evol. Microbiol.">
        <title>Mesosutterella multiformis gen. nov., sp. nov., a member of the family Sutterellaceae and Sutterella megalosphaeroides sp. nov., isolated from human faeces.</title>
        <authorList>
            <person name="Sakamoto M."/>
            <person name="Ikeyama N."/>
            <person name="Kunihiro T."/>
            <person name="Iino T."/>
            <person name="Yuki M."/>
            <person name="Ohkuma M."/>
        </authorList>
    </citation>
    <scope>NUCLEOTIDE SEQUENCE [LARGE SCALE GENOMIC DNA]</scope>
    <source>
        <strain evidence="8 9">4NBBH2</strain>
    </source>
</reference>
<keyword evidence="9" id="KW-1185">Reference proteome</keyword>
<dbReference type="InterPro" id="IPR018165">
    <property type="entry name" value="Ala-tRNA-synth_IIc_core"/>
</dbReference>
<evidence type="ECO:0000259" key="7">
    <source>
        <dbReference type="PROSITE" id="PS50860"/>
    </source>
</evidence>
<dbReference type="GO" id="GO:0006419">
    <property type="term" value="P:alanyl-tRNA aminoacylation"/>
    <property type="evidence" value="ECO:0007669"/>
    <property type="project" value="InterPro"/>
</dbReference>
<dbReference type="InterPro" id="IPR012947">
    <property type="entry name" value="tRNA_SAD"/>
</dbReference>
<evidence type="ECO:0000256" key="3">
    <source>
        <dbReference type="ARBA" id="ARBA00017959"/>
    </source>
</evidence>
<dbReference type="InterPro" id="IPR009000">
    <property type="entry name" value="Transl_B-barrel_sf"/>
</dbReference>
<dbReference type="SUPFAM" id="SSF50447">
    <property type="entry name" value="Translation proteins"/>
    <property type="match status" value="1"/>
</dbReference>
<evidence type="ECO:0000313" key="9">
    <source>
        <dbReference type="Proteomes" id="UP000266091"/>
    </source>
</evidence>
<proteinExistence type="predicted"/>
<dbReference type="AlphaFoldDB" id="A0A388SC85"/>
<dbReference type="Gene3D" id="2.40.30.130">
    <property type="match status" value="1"/>
</dbReference>
<keyword evidence="4" id="KW-0479">Metal-binding</keyword>
<dbReference type="Gene3D" id="3.10.310.40">
    <property type="match status" value="1"/>
</dbReference>
<dbReference type="InterPro" id="IPR051335">
    <property type="entry name" value="Alanyl-tRNA_Editing_Enzymes"/>
</dbReference>
<evidence type="ECO:0000313" key="8">
    <source>
        <dbReference type="EMBL" id="GBO93932.1"/>
    </source>
</evidence>
<gene>
    <name evidence="8" type="ORF">MESMUL_12860</name>
</gene>
<dbReference type="EMBL" id="BGZJ01000001">
    <property type="protein sequence ID" value="GBO93932.1"/>
    <property type="molecule type" value="Genomic_DNA"/>
</dbReference>
<dbReference type="GO" id="GO:0005524">
    <property type="term" value="F:ATP binding"/>
    <property type="evidence" value="ECO:0007669"/>
    <property type="project" value="InterPro"/>
</dbReference>
<evidence type="ECO:0000256" key="6">
    <source>
        <dbReference type="ARBA" id="ARBA00032577"/>
    </source>
</evidence>
<evidence type="ECO:0000256" key="1">
    <source>
        <dbReference type="ARBA" id="ARBA00001947"/>
    </source>
</evidence>
<evidence type="ECO:0000256" key="4">
    <source>
        <dbReference type="ARBA" id="ARBA00022723"/>
    </source>
</evidence>
<dbReference type="PANTHER" id="PTHR43462:SF1">
    <property type="entry name" value="ALANYL-TRNA EDITING PROTEIN AARSD1"/>
    <property type="match status" value="1"/>
</dbReference>
<dbReference type="InterPro" id="IPR018163">
    <property type="entry name" value="Thr/Ala-tRNA-synth_IIc_edit"/>
</dbReference>
<dbReference type="InterPro" id="IPR018164">
    <property type="entry name" value="Ala-tRNA-synth_IIc_N"/>
</dbReference>
<comment type="cofactor">
    <cofactor evidence="1">
        <name>Zn(2+)</name>
        <dbReference type="ChEBI" id="CHEBI:29105"/>
    </cofactor>
</comment>
<name>A0A388SC85_9BURK</name>
<dbReference type="GO" id="GO:0003676">
    <property type="term" value="F:nucleic acid binding"/>
    <property type="evidence" value="ECO:0007669"/>
    <property type="project" value="InterPro"/>
</dbReference>
<dbReference type="GO" id="GO:0002196">
    <property type="term" value="F:Ser-tRNA(Ala) deacylase activity"/>
    <property type="evidence" value="ECO:0007669"/>
    <property type="project" value="TreeGrafter"/>
</dbReference>
<evidence type="ECO:0000256" key="2">
    <source>
        <dbReference type="ARBA" id="ARBA00004496"/>
    </source>
</evidence>
<keyword evidence="5" id="KW-0862">Zinc</keyword>
<dbReference type="OrthoDB" id="9812949at2"/>
<dbReference type="SMART" id="SM00863">
    <property type="entry name" value="tRNA_SAD"/>
    <property type="match status" value="1"/>
</dbReference>